<dbReference type="InterPro" id="IPR056924">
    <property type="entry name" value="SH3_Tf2-1"/>
</dbReference>
<dbReference type="Pfam" id="PF24626">
    <property type="entry name" value="SH3_Tf2-1"/>
    <property type="match status" value="1"/>
</dbReference>
<dbReference type="InterPro" id="IPR036397">
    <property type="entry name" value="RNaseH_sf"/>
</dbReference>
<protein>
    <recommendedName>
        <fullName evidence="1">Tf2-1-like SH3-like domain-containing protein</fullName>
    </recommendedName>
</protein>
<dbReference type="PaxDb" id="3635-A0A1U8J110"/>
<dbReference type="KEGG" id="ghi:107902330"/>
<dbReference type="PANTHER" id="PTHR46148">
    <property type="entry name" value="CHROMO DOMAIN-CONTAINING PROTEIN"/>
    <property type="match status" value="1"/>
</dbReference>
<dbReference type="RefSeq" id="XP_016684025.1">
    <property type="nucleotide sequence ID" value="XM_016828536.1"/>
</dbReference>
<gene>
    <name evidence="3" type="primary">LOC107902330</name>
</gene>
<dbReference type="PANTHER" id="PTHR46148:SF44">
    <property type="entry name" value="GAG-POL POLYPROTEIN"/>
    <property type="match status" value="1"/>
</dbReference>
<dbReference type="SUPFAM" id="SSF54160">
    <property type="entry name" value="Chromo domain-like"/>
    <property type="match status" value="1"/>
</dbReference>
<name>A0A1U8J110_GOSHI</name>
<feature type="domain" description="Tf2-1-like SH3-like" evidence="1">
    <location>
        <begin position="171"/>
        <end position="236"/>
    </location>
</feature>
<keyword evidence="2" id="KW-1185">Reference proteome</keyword>
<organism evidence="2 3">
    <name type="scientific">Gossypium hirsutum</name>
    <name type="common">Upland cotton</name>
    <name type="synonym">Gossypium mexicanum</name>
    <dbReference type="NCBI Taxonomy" id="3635"/>
    <lineage>
        <taxon>Eukaryota</taxon>
        <taxon>Viridiplantae</taxon>
        <taxon>Streptophyta</taxon>
        <taxon>Embryophyta</taxon>
        <taxon>Tracheophyta</taxon>
        <taxon>Spermatophyta</taxon>
        <taxon>Magnoliopsida</taxon>
        <taxon>eudicotyledons</taxon>
        <taxon>Gunneridae</taxon>
        <taxon>Pentapetalae</taxon>
        <taxon>rosids</taxon>
        <taxon>malvids</taxon>
        <taxon>Malvales</taxon>
        <taxon>Malvaceae</taxon>
        <taxon>Malvoideae</taxon>
        <taxon>Gossypium</taxon>
    </lineage>
</organism>
<evidence type="ECO:0000259" key="1">
    <source>
        <dbReference type="Pfam" id="PF24626"/>
    </source>
</evidence>
<evidence type="ECO:0000313" key="3">
    <source>
        <dbReference type="RefSeq" id="XP_016684025.1"/>
    </source>
</evidence>
<dbReference type="STRING" id="3635.A0A1U8J110"/>
<dbReference type="AlphaFoldDB" id="A0A1U8J110"/>
<dbReference type="GeneID" id="107902330"/>
<reference evidence="2" key="1">
    <citation type="journal article" date="2020" name="Nat. Genet.">
        <title>Genomic diversifications of five Gossypium allopolyploid species and their impact on cotton improvement.</title>
        <authorList>
            <person name="Chen Z.J."/>
            <person name="Sreedasyam A."/>
            <person name="Ando A."/>
            <person name="Song Q."/>
            <person name="De Santiago L.M."/>
            <person name="Hulse-Kemp A.M."/>
            <person name="Ding M."/>
            <person name="Ye W."/>
            <person name="Kirkbride R.C."/>
            <person name="Jenkins J."/>
            <person name="Plott C."/>
            <person name="Lovell J."/>
            <person name="Lin Y.M."/>
            <person name="Vaughn R."/>
            <person name="Liu B."/>
            <person name="Simpson S."/>
            <person name="Scheffler B.E."/>
            <person name="Wen L."/>
            <person name="Saski C.A."/>
            <person name="Grover C.E."/>
            <person name="Hu G."/>
            <person name="Conover J.L."/>
            <person name="Carlson J.W."/>
            <person name="Shu S."/>
            <person name="Boston L.B."/>
            <person name="Williams M."/>
            <person name="Peterson D.G."/>
            <person name="McGee K."/>
            <person name="Jones D.C."/>
            <person name="Wendel J.F."/>
            <person name="Stelly D.M."/>
            <person name="Grimwood J."/>
            <person name="Schmutz J."/>
        </authorList>
    </citation>
    <scope>NUCLEOTIDE SEQUENCE [LARGE SCALE GENOMIC DNA]</scope>
    <source>
        <strain evidence="2">cv. TM-1</strain>
    </source>
</reference>
<reference evidence="3" key="2">
    <citation type="submission" date="2025-08" db="UniProtKB">
        <authorList>
            <consortium name="RefSeq"/>
        </authorList>
    </citation>
    <scope>IDENTIFICATION</scope>
</reference>
<dbReference type="Proteomes" id="UP000818029">
    <property type="component" value="Chromosome A10"/>
</dbReference>
<proteinExistence type="predicted"/>
<dbReference type="InterPro" id="IPR016197">
    <property type="entry name" value="Chromo-like_dom_sf"/>
</dbReference>
<dbReference type="Gene3D" id="3.30.420.10">
    <property type="entry name" value="Ribonuclease H-like superfamily/Ribonuclease H"/>
    <property type="match status" value="1"/>
</dbReference>
<dbReference type="InterPro" id="IPR012337">
    <property type="entry name" value="RNaseH-like_sf"/>
</dbReference>
<evidence type="ECO:0000313" key="2">
    <source>
        <dbReference type="Proteomes" id="UP000818029"/>
    </source>
</evidence>
<dbReference type="OrthoDB" id="1224824at2759"/>
<dbReference type="GO" id="GO:0003676">
    <property type="term" value="F:nucleic acid binding"/>
    <property type="evidence" value="ECO:0007669"/>
    <property type="project" value="InterPro"/>
</dbReference>
<accession>A0A1U8J110</accession>
<sequence>MDGLLVLRFRQVENREILDFGLNSEGVLCFRERVCVPKDFDLRQSILQEVHNSPYAMHPGENKLYRDLRLLQPVKISLWKWQRVTMDFVSVLPLTPAKKDSVWVIVDRLTKSTHFIPVRTDYSLQKFAKLYVDEIVRLHGVRLIRDRLKIASDRQKSYADLKRKEIEYSIGDYVFLKVSPWKKILRFGWKRRLSPRFIGPYHILKRVRPVVYQLELPPELDRIHDVFHVSMLRCYRSDTTHIVLVKKIEVRLDLTFEEEPVQILDREVKVLRRKSIPLVKVHWHNHGSEEATWEPEEAM</sequence>
<dbReference type="SUPFAM" id="SSF53098">
    <property type="entry name" value="Ribonuclease H-like"/>
    <property type="match status" value="1"/>
</dbReference>